<feature type="domain" description="ScoMcrA-like SRA" evidence="1">
    <location>
        <begin position="15"/>
        <end position="153"/>
    </location>
</feature>
<protein>
    <recommendedName>
        <fullName evidence="1">ScoMcrA-like SRA domain-containing protein</fullName>
    </recommendedName>
</protein>
<gene>
    <name evidence="2" type="ORF">Asera_36920</name>
    <name evidence="3" type="ORF">Asera_37350</name>
    <name evidence="4" type="ORF">Asera_37550</name>
</gene>
<dbReference type="Pfam" id="PF26348">
    <property type="entry name" value="SRA_ScoMcrA"/>
    <property type="match status" value="1"/>
</dbReference>
<dbReference type="EMBL" id="AP023354">
    <property type="protein sequence ID" value="BCJ29647.1"/>
    <property type="molecule type" value="Genomic_DNA"/>
</dbReference>
<accession>A0A810L327</accession>
<organism evidence="3 5">
    <name type="scientific">Actinocatenispora sera</name>
    <dbReference type="NCBI Taxonomy" id="390989"/>
    <lineage>
        <taxon>Bacteria</taxon>
        <taxon>Bacillati</taxon>
        <taxon>Actinomycetota</taxon>
        <taxon>Actinomycetes</taxon>
        <taxon>Micromonosporales</taxon>
        <taxon>Micromonosporaceae</taxon>
        <taxon>Actinocatenispora</taxon>
    </lineage>
</organism>
<evidence type="ECO:0000313" key="5">
    <source>
        <dbReference type="Proteomes" id="UP000680750"/>
    </source>
</evidence>
<evidence type="ECO:0000313" key="2">
    <source>
        <dbReference type="EMBL" id="BCJ29584.1"/>
    </source>
</evidence>
<dbReference type="OrthoDB" id="4939521at2"/>
<dbReference type="KEGG" id="aser:Asera_36920"/>
<name>A0A810L327_9ACTN</name>
<evidence type="ECO:0000313" key="4">
    <source>
        <dbReference type="EMBL" id="BCJ29647.1"/>
    </source>
</evidence>
<proteinExistence type="predicted"/>
<dbReference type="KEGG" id="aser:Asera_37350"/>
<dbReference type="KEGG" id="aser:Asera_37550"/>
<evidence type="ECO:0000313" key="3">
    <source>
        <dbReference type="EMBL" id="BCJ29627.1"/>
    </source>
</evidence>
<dbReference type="EMBL" id="AP023354">
    <property type="protein sequence ID" value="BCJ29627.1"/>
    <property type="molecule type" value="Genomic_DNA"/>
</dbReference>
<dbReference type="RefSeq" id="WP_157035004.1">
    <property type="nucleotide sequence ID" value="NZ_AP023354.1"/>
</dbReference>
<sequence length="314" mass="34371">MDELFDLDPGAVLTRGDRAARWGGGTQRGIEPSTRTPNVFLYADPAEAGKFGYVDGWAPGGDVFLYTGEGSEGDQQLQQGNLSLLEHRKQGRALRLFIAASGKQRGGKLHRYVGEFEVDHDSPCAQEDAPDALGETRSVWVFRLRPVGAVEYRESDASRRDVVEAGPRAELVAVERVVAVESDRKATPGGKARRREAELTEQYRAWLEAQGHQVMQWKLTLPGQVAALRTDLFDATVSEIYEAKGSIARESIRMAIGQLLDYRRHVPVPGAALAVLLPARPSDDLVDLVTSAGMSCVYRQDAGRFHRVGPTTAS</sequence>
<keyword evidence="5" id="KW-1185">Reference proteome</keyword>
<dbReference type="AlphaFoldDB" id="A0A810L327"/>
<evidence type="ECO:0000259" key="1">
    <source>
        <dbReference type="Pfam" id="PF26348"/>
    </source>
</evidence>
<dbReference type="InterPro" id="IPR058712">
    <property type="entry name" value="SRA_ScoMcrA"/>
</dbReference>
<dbReference type="EMBL" id="AP023354">
    <property type="protein sequence ID" value="BCJ29584.1"/>
    <property type="molecule type" value="Genomic_DNA"/>
</dbReference>
<dbReference type="Proteomes" id="UP000680750">
    <property type="component" value="Chromosome"/>
</dbReference>
<reference evidence="3" key="1">
    <citation type="submission" date="2020-08" db="EMBL/GenBank/DDBJ databases">
        <title>Whole genome shotgun sequence of Actinocatenispora sera NBRC 101916.</title>
        <authorList>
            <person name="Komaki H."/>
            <person name="Tamura T."/>
        </authorList>
    </citation>
    <scope>NUCLEOTIDE SEQUENCE</scope>
    <source>
        <strain evidence="3">NBRC 101916</strain>
    </source>
</reference>